<evidence type="ECO:0000313" key="1">
    <source>
        <dbReference type="EMBL" id="CAF2072360.1"/>
    </source>
</evidence>
<reference evidence="1" key="1">
    <citation type="submission" date="2021-02" db="EMBL/GenBank/DDBJ databases">
        <authorList>
            <person name="Nowell W R."/>
        </authorList>
    </citation>
    <scope>NUCLEOTIDE SEQUENCE</scope>
</reference>
<sequence length="130" mass="14762">MERIRIRKRNWIGHVLRGDSLLKDIIEGTVSRYLKHRSGYVSSRSRSRSPITYSDSASALSTYRPGHACATPLTTCAGFTDVPTSTMYDRNSTQEQMLTYQYEEELAVDVLQETNEKKSDGNLFTPKLAH</sequence>
<evidence type="ECO:0000313" key="2">
    <source>
        <dbReference type="Proteomes" id="UP000663887"/>
    </source>
</evidence>
<proteinExistence type="predicted"/>
<comment type="caution">
    <text evidence="1">The sequence shown here is derived from an EMBL/GenBank/DDBJ whole genome shotgun (WGS) entry which is preliminary data.</text>
</comment>
<dbReference type="EMBL" id="CAJNRG010005096">
    <property type="protein sequence ID" value="CAF2072360.1"/>
    <property type="molecule type" value="Genomic_DNA"/>
</dbReference>
<organism evidence="1 2">
    <name type="scientific">Rotaria magnacalcarata</name>
    <dbReference type="NCBI Taxonomy" id="392030"/>
    <lineage>
        <taxon>Eukaryota</taxon>
        <taxon>Metazoa</taxon>
        <taxon>Spiralia</taxon>
        <taxon>Gnathifera</taxon>
        <taxon>Rotifera</taxon>
        <taxon>Eurotatoria</taxon>
        <taxon>Bdelloidea</taxon>
        <taxon>Philodinida</taxon>
        <taxon>Philodinidae</taxon>
        <taxon>Rotaria</taxon>
    </lineage>
</organism>
<protein>
    <submittedName>
        <fullName evidence="1">Uncharacterized protein</fullName>
    </submittedName>
</protein>
<gene>
    <name evidence="1" type="ORF">XDN619_LOCUS12820</name>
</gene>
<name>A0A816RDK2_9BILA</name>
<dbReference type="AlphaFoldDB" id="A0A816RDK2"/>
<accession>A0A816RDK2</accession>
<dbReference type="Proteomes" id="UP000663887">
    <property type="component" value="Unassembled WGS sequence"/>
</dbReference>